<keyword evidence="9" id="KW-1185">Reference proteome</keyword>
<dbReference type="PANTHER" id="PTHR34072">
    <property type="entry name" value="ENZYMATIC POLYPROTEIN-RELATED"/>
    <property type="match status" value="1"/>
</dbReference>
<dbReference type="Pfam" id="PF17917">
    <property type="entry name" value="RT_RNaseH"/>
    <property type="match status" value="1"/>
</dbReference>
<evidence type="ECO:0000256" key="3">
    <source>
        <dbReference type="ARBA" id="ARBA00022722"/>
    </source>
</evidence>
<dbReference type="GO" id="GO:0004519">
    <property type="term" value="F:endonuclease activity"/>
    <property type="evidence" value="ECO:0007669"/>
    <property type="project" value="UniProtKB-KW"/>
</dbReference>
<feature type="domain" description="Reverse transcriptase RNase H-like" evidence="7">
    <location>
        <begin position="4"/>
        <end position="64"/>
    </location>
</feature>
<organism evidence="8 9">
    <name type="scientific">Solanum verrucosum</name>
    <dbReference type="NCBI Taxonomy" id="315347"/>
    <lineage>
        <taxon>Eukaryota</taxon>
        <taxon>Viridiplantae</taxon>
        <taxon>Streptophyta</taxon>
        <taxon>Embryophyta</taxon>
        <taxon>Tracheophyta</taxon>
        <taxon>Spermatophyta</taxon>
        <taxon>Magnoliopsida</taxon>
        <taxon>eudicotyledons</taxon>
        <taxon>Gunneridae</taxon>
        <taxon>Pentapetalae</taxon>
        <taxon>asterids</taxon>
        <taxon>lamiids</taxon>
        <taxon>Solanales</taxon>
        <taxon>Solanaceae</taxon>
        <taxon>Solanoideae</taxon>
        <taxon>Solaneae</taxon>
        <taxon>Solanum</taxon>
    </lineage>
</organism>
<dbReference type="AlphaFoldDB" id="A0AAF0UJJ1"/>
<sequence length="79" mass="9573">MEKGKIIVYASRQLKIHEKNYPTHDLELAVMIFVLKLWRHYLYGVHCEVFTDHRSCLLLQKMKRDLLEMCLVVDQERKK</sequence>
<dbReference type="SUPFAM" id="SSF56672">
    <property type="entry name" value="DNA/RNA polymerases"/>
    <property type="match status" value="1"/>
</dbReference>
<accession>A0AAF0UJJ1</accession>
<dbReference type="InterPro" id="IPR043502">
    <property type="entry name" value="DNA/RNA_pol_sf"/>
</dbReference>
<evidence type="ECO:0000259" key="7">
    <source>
        <dbReference type="Pfam" id="PF17917"/>
    </source>
</evidence>
<protein>
    <recommendedName>
        <fullName evidence="7">Reverse transcriptase RNase H-like domain-containing protein</fullName>
    </recommendedName>
</protein>
<name>A0AAF0UJJ1_SOLVR</name>
<reference evidence="8" key="1">
    <citation type="submission" date="2023-08" db="EMBL/GenBank/DDBJ databases">
        <title>A de novo genome assembly of Solanum verrucosum Schlechtendal, a Mexican diploid species geographically isolated from the other diploid A-genome species in potato relatives.</title>
        <authorList>
            <person name="Hosaka K."/>
        </authorList>
    </citation>
    <scope>NUCLEOTIDE SEQUENCE</scope>
    <source>
        <tissue evidence="8">Young leaves</tissue>
    </source>
</reference>
<dbReference type="Proteomes" id="UP001234989">
    <property type="component" value="Chromosome 9"/>
</dbReference>
<evidence type="ECO:0000313" key="8">
    <source>
        <dbReference type="EMBL" id="WMV46905.1"/>
    </source>
</evidence>
<dbReference type="EMBL" id="CP133620">
    <property type="protein sequence ID" value="WMV46905.1"/>
    <property type="molecule type" value="Genomic_DNA"/>
</dbReference>
<evidence type="ECO:0000256" key="6">
    <source>
        <dbReference type="ARBA" id="ARBA00022918"/>
    </source>
</evidence>
<keyword evidence="1" id="KW-0808">Transferase</keyword>
<dbReference type="PANTHER" id="PTHR34072:SF52">
    <property type="entry name" value="RIBONUCLEASE H"/>
    <property type="match status" value="1"/>
</dbReference>
<dbReference type="InterPro" id="IPR041373">
    <property type="entry name" value="RT_RNaseH"/>
</dbReference>
<keyword evidence="5" id="KW-0378">Hydrolase</keyword>
<evidence type="ECO:0000256" key="4">
    <source>
        <dbReference type="ARBA" id="ARBA00022759"/>
    </source>
</evidence>
<keyword evidence="4" id="KW-0255">Endonuclease</keyword>
<gene>
    <name evidence="8" type="ORF">MTR67_040290</name>
</gene>
<keyword evidence="6" id="KW-0695">RNA-directed DNA polymerase</keyword>
<proteinExistence type="predicted"/>
<evidence type="ECO:0000256" key="1">
    <source>
        <dbReference type="ARBA" id="ARBA00022679"/>
    </source>
</evidence>
<keyword evidence="3" id="KW-0540">Nuclease</keyword>
<evidence type="ECO:0000256" key="2">
    <source>
        <dbReference type="ARBA" id="ARBA00022695"/>
    </source>
</evidence>
<evidence type="ECO:0000256" key="5">
    <source>
        <dbReference type="ARBA" id="ARBA00022801"/>
    </source>
</evidence>
<evidence type="ECO:0000313" key="9">
    <source>
        <dbReference type="Proteomes" id="UP001234989"/>
    </source>
</evidence>
<dbReference type="GO" id="GO:0016787">
    <property type="term" value="F:hydrolase activity"/>
    <property type="evidence" value="ECO:0007669"/>
    <property type="project" value="UniProtKB-KW"/>
</dbReference>
<keyword evidence="2" id="KW-0548">Nucleotidyltransferase</keyword>
<dbReference type="GO" id="GO:0003964">
    <property type="term" value="F:RNA-directed DNA polymerase activity"/>
    <property type="evidence" value="ECO:0007669"/>
    <property type="project" value="UniProtKB-KW"/>
</dbReference>